<evidence type="ECO:0000256" key="2">
    <source>
        <dbReference type="ARBA" id="ARBA00022448"/>
    </source>
</evidence>
<dbReference type="Pfam" id="PF01297">
    <property type="entry name" value="ZnuA"/>
    <property type="match status" value="1"/>
</dbReference>
<feature type="non-terminal residue" evidence="5">
    <location>
        <position position="1"/>
    </location>
</feature>
<dbReference type="GO" id="GO:0046872">
    <property type="term" value="F:metal ion binding"/>
    <property type="evidence" value="ECO:0007669"/>
    <property type="project" value="InterPro"/>
</dbReference>
<evidence type="ECO:0000313" key="5">
    <source>
        <dbReference type="EMBL" id="HHJ64365.1"/>
    </source>
</evidence>
<reference evidence="5" key="1">
    <citation type="journal article" date="2020" name="mSystems">
        <title>Genome- and Community-Level Interaction Insights into Carbon Utilization and Element Cycling Functions of Hydrothermarchaeota in Hydrothermal Sediment.</title>
        <authorList>
            <person name="Zhou Z."/>
            <person name="Liu Y."/>
            <person name="Xu W."/>
            <person name="Pan J."/>
            <person name="Luo Z.H."/>
            <person name="Li M."/>
        </authorList>
    </citation>
    <scope>NUCLEOTIDE SEQUENCE [LARGE SCALE GENOMIC DNA]</scope>
    <source>
        <strain evidence="5">HyVt-501</strain>
    </source>
</reference>
<dbReference type="AlphaFoldDB" id="A0A7C5L5A2"/>
<protein>
    <submittedName>
        <fullName evidence="5">Zinc ABC transporter substrate-binding protein</fullName>
    </submittedName>
</protein>
<gene>
    <name evidence="5" type="ORF">ENJ61_05595</name>
</gene>
<dbReference type="Proteomes" id="UP000885792">
    <property type="component" value="Unassembled WGS sequence"/>
</dbReference>
<dbReference type="InterPro" id="IPR050492">
    <property type="entry name" value="Bact_metal-bind_prot9"/>
</dbReference>
<keyword evidence="2" id="KW-0813">Transport</keyword>
<accession>A0A7C5L5A2</accession>
<dbReference type="InterPro" id="IPR006127">
    <property type="entry name" value="ZnuA-like"/>
</dbReference>
<comment type="similarity">
    <text evidence="1">Belongs to the bacterial solute-binding protein 9 family.</text>
</comment>
<evidence type="ECO:0000256" key="4">
    <source>
        <dbReference type="SAM" id="Coils"/>
    </source>
</evidence>
<proteinExistence type="inferred from homology"/>
<feature type="coiled-coil region" evidence="4">
    <location>
        <begin position="35"/>
        <end position="62"/>
    </location>
</feature>
<evidence type="ECO:0000256" key="3">
    <source>
        <dbReference type="ARBA" id="ARBA00022729"/>
    </source>
</evidence>
<keyword evidence="3" id="KW-0732">Signal</keyword>
<dbReference type="PANTHER" id="PTHR42953">
    <property type="entry name" value="HIGH-AFFINITY ZINC UPTAKE SYSTEM PROTEIN ZNUA-RELATED"/>
    <property type="match status" value="1"/>
</dbReference>
<dbReference type="SUPFAM" id="SSF53807">
    <property type="entry name" value="Helical backbone' metal receptor"/>
    <property type="match status" value="1"/>
</dbReference>
<dbReference type="EMBL" id="DRNB01000202">
    <property type="protein sequence ID" value="HHJ64365.1"/>
    <property type="molecule type" value="Genomic_DNA"/>
</dbReference>
<dbReference type="GO" id="GO:0030001">
    <property type="term" value="P:metal ion transport"/>
    <property type="evidence" value="ECO:0007669"/>
    <property type="project" value="InterPro"/>
</dbReference>
<dbReference type="Gene3D" id="3.40.50.1980">
    <property type="entry name" value="Nitrogenase molybdenum iron protein domain"/>
    <property type="match status" value="2"/>
</dbReference>
<name>A0A7C5L5A2_AQUAO</name>
<comment type="caution">
    <text evidence="5">The sequence shown here is derived from an EMBL/GenBank/DDBJ whole genome shotgun (WGS) entry which is preliminary data.</text>
</comment>
<sequence length="174" mass="19520">EGSARDPHLWLSPALMKGVARNAYRGFSEADPAGAESYRRNLEALLRELSALDGEFRKALSRCRYRVLPVVHPALGYLARDYGLIQISLSGADVHGDVSPAELTAFVEELKRRKVSFLLVPSGERTKLAELLSEEYGLRLYEINIRIVPEGGREDYFSIMRGNLSVLREALQCR</sequence>
<evidence type="ECO:0000256" key="1">
    <source>
        <dbReference type="ARBA" id="ARBA00011028"/>
    </source>
</evidence>
<organism evidence="5">
    <name type="scientific">Aquifex aeolicus</name>
    <dbReference type="NCBI Taxonomy" id="63363"/>
    <lineage>
        <taxon>Bacteria</taxon>
        <taxon>Pseudomonadati</taxon>
        <taxon>Aquificota</taxon>
        <taxon>Aquificia</taxon>
        <taxon>Aquificales</taxon>
        <taxon>Aquificaceae</taxon>
        <taxon>Aquifex</taxon>
    </lineage>
</organism>
<dbReference type="PANTHER" id="PTHR42953:SF3">
    <property type="entry name" value="HIGH-AFFINITY ZINC UPTAKE SYSTEM PROTEIN ZNUA"/>
    <property type="match status" value="1"/>
</dbReference>
<keyword evidence="4" id="KW-0175">Coiled coil</keyword>